<dbReference type="Proteomes" id="UP000177996">
    <property type="component" value="Unassembled WGS sequence"/>
</dbReference>
<feature type="transmembrane region" description="Helical" evidence="1">
    <location>
        <begin position="162"/>
        <end position="191"/>
    </location>
</feature>
<feature type="transmembrane region" description="Helical" evidence="1">
    <location>
        <begin position="203"/>
        <end position="220"/>
    </location>
</feature>
<dbReference type="PANTHER" id="PTHR43861">
    <property type="entry name" value="TRANS-ACONITATE 2-METHYLTRANSFERASE-RELATED"/>
    <property type="match status" value="1"/>
</dbReference>
<dbReference type="PANTHER" id="PTHR43861:SF6">
    <property type="entry name" value="METHYLTRANSFERASE TYPE 11"/>
    <property type="match status" value="1"/>
</dbReference>
<organism evidence="3 4">
    <name type="scientific">Candidatus Lloydbacteria bacterium RIFCSPHIGHO2_02_FULL_50_13</name>
    <dbReference type="NCBI Taxonomy" id="1798661"/>
    <lineage>
        <taxon>Bacteria</taxon>
        <taxon>Candidatus Lloydiibacteriota</taxon>
    </lineage>
</organism>
<dbReference type="Pfam" id="PF08241">
    <property type="entry name" value="Methyltransf_11"/>
    <property type="match status" value="1"/>
</dbReference>
<feature type="domain" description="Methyltransferase type 11" evidence="2">
    <location>
        <begin position="43"/>
        <end position="132"/>
    </location>
</feature>
<evidence type="ECO:0000259" key="2">
    <source>
        <dbReference type="Pfam" id="PF08241"/>
    </source>
</evidence>
<dbReference type="InterPro" id="IPR029063">
    <property type="entry name" value="SAM-dependent_MTases_sf"/>
</dbReference>
<dbReference type="SUPFAM" id="SSF53335">
    <property type="entry name" value="S-adenosyl-L-methionine-dependent methyltransferases"/>
    <property type="match status" value="1"/>
</dbReference>
<dbReference type="GO" id="GO:0008757">
    <property type="term" value="F:S-adenosylmethionine-dependent methyltransferase activity"/>
    <property type="evidence" value="ECO:0007669"/>
    <property type="project" value="InterPro"/>
</dbReference>
<gene>
    <name evidence="3" type="ORF">A3D65_03165</name>
</gene>
<dbReference type="STRING" id="1798661.A3D65_03165"/>
<evidence type="ECO:0000256" key="1">
    <source>
        <dbReference type="SAM" id="Phobius"/>
    </source>
</evidence>
<dbReference type="InterPro" id="IPR013216">
    <property type="entry name" value="Methyltransf_11"/>
</dbReference>
<keyword evidence="1" id="KW-0472">Membrane</keyword>
<reference evidence="3 4" key="1">
    <citation type="journal article" date="2016" name="Nat. Commun.">
        <title>Thousands of microbial genomes shed light on interconnected biogeochemical processes in an aquifer system.</title>
        <authorList>
            <person name="Anantharaman K."/>
            <person name="Brown C.T."/>
            <person name="Hug L.A."/>
            <person name="Sharon I."/>
            <person name="Castelle C.J."/>
            <person name="Probst A.J."/>
            <person name="Thomas B.C."/>
            <person name="Singh A."/>
            <person name="Wilkins M.J."/>
            <person name="Karaoz U."/>
            <person name="Brodie E.L."/>
            <person name="Williams K.H."/>
            <person name="Hubbard S.S."/>
            <person name="Banfield J.F."/>
        </authorList>
    </citation>
    <scope>NUCLEOTIDE SEQUENCE [LARGE SCALE GENOMIC DNA]</scope>
</reference>
<accession>A0A1G2D5N3</accession>
<comment type="caution">
    <text evidence="3">The sequence shown here is derived from an EMBL/GenBank/DDBJ whole genome shotgun (WGS) entry which is preliminary data.</text>
</comment>
<keyword evidence="1" id="KW-1133">Transmembrane helix</keyword>
<proteinExistence type="predicted"/>
<name>A0A1G2D5N3_9BACT</name>
<dbReference type="CDD" id="cd02440">
    <property type="entry name" value="AdoMet_MTases"/>
    <property type="match status" value="1"/>
</dbReference>
<evidence type="ECO:0000313" key="3">
    <source>
        <dbReference type="EMBL" id="OGZ08772.1"/>
    </source>
</evidence>
<dbReference type="Gene3D" id="3.40.50.150">
    <property type="entry name" value="Vaccinia Virus protein VP39"/>
    <property type="match status" value="1"/>
</dbReference>
<protein>
    <recommendedName>
        <fullName evidence="2">Methyltransferase type 11 domain-containing protein</fullName>
    </recommendedName>
</protein>
<dbReference type="AlphaFoldDB" id="A0A1G2D5N3"/>
<sequence length="249" mass="28358">MEKRPYEDYRQLEEIHWWYVGRQKILSQLFQQEIVPRHNERALDIGCGTGFCTRIVATVADAVWCVEMADEMIEMLKHKITNVHIIQGLWPDVTVDQTFSLVTLFDSLEHIEDERAALKKIESVLEPGGVVVMTVPAFPFLWSEHDVISGHKRRYTKGSMEAAIGGATGLVILRLTYFNTLFFIPIVLVRLIKNALKVRKSRSDIFVLPTMLNSALAWLFGSEGTLLRWVNFPFGASLLCIAQKPPISK</sequence>
<dbReference type="EMBL" id="MHLL01000026">
    <property type="protein sequence ID" value="OGZ08772.1"/>
    <property type="molecule type" value="Genomic_DNA"/>
</dbReference>
<keyword evidence="1" id="KW-0812">Transmembrane</keyword>
<evidence type="ECO:0000313" key="4">
    <source>
        <dbReference type="Proteomes" id="UP000177996"/>
    </source>
</evidence>